<proteinExistence type="predicted"/>
<dbReference type="Pfam" id="PF19872">
    <property type="entry name" value="DUF6345"/>
    <property type="match status" value="1"/>
</dbReference>
<dbReference type="EMBL" id="ML119127">
    <property type="protein sequence ID" value="RPB12633.1"/>
    <property type="molecule type" value="Genomic_DNA"/>
</dbReference>
<dbReference type="InParanoid" id="A0A3N4KPV5"/>
<dbReference type="Proteomes" id="UP000277580">
    <property type="component" value="Unassembled WGS sequence"/>
</dbReference>
<dbReference type="InterPro" id="IPR045926">
    <property type="entry name" value="DUF6345"/>
</dbReference>
<reference evidence="2 3" key="1">
    <citation type="journal article" date="2018" name="Nat. Ecol. Evol.">
        <title>Pezizomycetes genomes reveal the molecular basis of ectomycorrhizal truffle lifestyle.</title>
        <authorList>
            <person name="Murat C."/>
            <person name="Payen T."/>
            <person name="Noel B."/>
            <person name="Kuo A."/>
            <person name="Morin E."/>
            <person name="Chen J."/>
            <person name="Kohler A."/>
            <person name="Krizsan K."/>
            <person name="Balestrini R."/>
            <person name="Da Silva C."/>
            <person name="Montanini B."/>
            <person name="Hainaut M."/>
            <person name="Levati E."/>
            <person name="Barry K.W."/>
            <person name="Belfiori B."/>
            <person name="Cichocki N."/>
            <person name="Clum A."/>
            <person name="Dockter R.B."/>
            <person name="Fauchery L."/>
            <person name="Guy J."/>
            <person name="Iotti M."/>
            <person name="Le Tacon F."/>
            <person name="Lindquist E.A."/>
            <person name="Lipzen A."/>
            <person name="Malagnac F."/>
            <person name="Mello A."/>
            <person name="Molinier V."/>
            <person name="Miyauchi S."/>
            <person name="Poulain J."/>
            <person name="Riccioni C."/>
            <person name="Rubini A."/>
            <person name="Sitrit Y."/>
            <person name="Splivallo R."/>
            <person name="Traeger S."/>
            <person name="Wang M."/>
            <person name="Zifcakova L."/>
            <person name="Wipf D."/>
            <person name="Zambonelli A."/>
            <person name="Paolocci F."/>
            <person name="Nowrousian M."/>
            <person name="Ottonello S."/>
            <person name="Baldrian P."/>
            <person name="Spatafora J.W."/>
            <person name="Henrissat B."/>
            <person name="Nagy L.G."/>
            <person name="Aury J.M."/>
            <person name="Wincker P."/>
            <person name="Grigoriev I.V."/>
            <person name="Bonfante P."/>
            <person name="Martin F.M."/>
        </authorList>
    </citation>
    <scope>NUCLEOTIDE SEQUENCE [LARGE SCALE GENOMIC DNA]</scope>
    <source>
        <strain evidence="2 3">CCBAS932</strain>
    </source>
</reference>
<accession>A0A3N4KPV5</accession>
<dbReference type="AlphaFoldDB" id="A0A3N4KPV5"/>
<feature type="region of interest" description="Disordered" evidence="1">
    <location>
        <begin position="313"/>
        <end position="352"/>
    </location>
</feature>
<name>A0A3N4KPV5_9PEZI</name>
<evidence type="ECO:0000256" key="1">
    <source>
        <dbReference type="SAM" id="MobiDB-lite"/>
    </source>
</evidence>
<dbReference type="OrthoDB" id="5306240at2759"/>
<organism evidence="2 3">
    <name type="scientific">Morchella conica CCBAS932</name>
    <dbReference type="NCBI Taxonomy" id="1392247"/>
    <lineage>
        <taxon>Eukaryota</taxon>
        <taxon>Fungi</taxon>
        <taxon>Dikarya</taxon>
        <taxon>Ascomycota</taxon>
        <taxon>Pezizomycotina</taxon>
        <taxon>Pezizomycetes</taxon>
        <taxon>Pezizales</taxon>
        <taxon>Morchellaceae</taxon>
        <taxon>Morchella</taxon>
    </lineage>
</organism>
<feature type="compositionally biased region" description="Polar residues" evidence="1">
    <location>
        <begin position="313"/>
        <end position="324"/>
    </location>
</feature>
<gene>
    <name evidence="2" type="ORF">P167DRAFT_149969</name>
</gene>
<protein>
    <submittedName>
        <fullName evidence="2">Uncharacterized protein</fullName>
    </submittedName>
</protein>
<keyword evidence="3" id="KW-1185">Reference proteome</keyword>
<evidence type="ECO:0000313" key="3">
    <source>
        <dbReference type="Proteomes" id="UP000277580"/>
    </source>
</evidence>
<sequence length="579" mass="63161">MRWHPTMYIYKVGPQQLVLSCPSIDSNSLGSLLSPPHTHPTMSANLRYLLVFFCVLLTVGADTFPAYNVKPREATPDGCLELAGALFGPDDYKITMHNGRYIALACDGRKRVECDTISGGVFGTDNCDSPDPADGAPNDIPTEEEAIKMGMELLTSLHMLPEEEGGVVIEPASTSNTFLAHEYEFGEGNYVRDDWKIDITVNLKVSIVVGDNTFMLTGGGGKFLVTYGSCGKPIVFQALWREICGEKMEEIPSREQAISEYIASLGPLGPNATVEAKLGYQSEPFGVCQEVMHPVWILEGEVVANGQKVPVRPQNSRYAASDNQITRRDSGTGSLPREAHWPAPRSNDDDDNCKLEVGMEYLGEPYGLGLASENAAGFRSGVMHTAPIGNVTYEKSNALVWGSDWTTDNKTYVESADLVWYTGHANSNGWMVTVPDTGAPTMARYTSFNQSGNGLGEQDLEWLIIAACGPHQDEAFENGAGSVFDRWRGIFHGLHIMFAYGSASSDSAEEGAKFMRYAQEGNSLIDAWFRAAKEVQPPGVVVTAMWADGARDDHLPGYGSVSEDSSSAPQEMWFMWTTT</sequence>
<evidence type="ECO:0000313" key="2">
    <source>
        <dbReference type="EMBL" id="RPB12633.1"/>
    </source>
</evidence>